<dbReference type="Gene3D" id="3.40.50.1820">
    <property type="entry name" value="alpha/beta hydrolase"/>
    <property type="match status" value="1"/>
</dbReference>
<dbReference type="PANTHER" id="PTHR37946:SF1">
    <property type="entry name" value="SLL1969 PROTEIN"/>
    <property type="match status" value="1"/>
</dbReference>
<dbReference type="Pfam" id="PF00561">
    <property type="entry name" value="Abhydrolase_1"/>
    <property type="match status" value="1"/>
</dbReference>
<dbReference type="PANTHER" id="PTHR37946">
    <property type="entry name" value="SLL1969 PROTEIN"/>
    <property type="match status" value="1"/>
</dbReference>
<sequence length="240" mass="27139">MQQKDMQQKASRQKNRVILIHGLHQTARIMRPLAKRLQVAGFDTHQYGYRSMRNGIKTNSARLNEWLENNHHTDEPIDLVGHSLGGLIIRDFVNEYPQWQIGRCVTLGTPHLGSVCADYIWRLTPAVVGRSYVDALDGSVAPLPEHITLGVIAGNRPYGLGQLFLQYHNRKLCKTNNMPSAEHLLHDGTVYIEETKIEAATDHIVLPVSHTGMLVDKTVAAQTKYFLQHGQFDHSELKHL</sequence>
<dbReference type="Proteomes" id="UP001228171">
    <property type="component" value="Unassembled WGS sequence"/>
</dbReference>
<protein>
    <submittedName>
        <fullName evidence="2">Alpha/beta fold hydrolase</fullName>
    </submittedName>
</protein>
<comment type="caution">
    <text evidence="2">The sequence shown here is derived from an EMBL/GenBank/DDBJ whole genome shotgun (WGS) entry which is preliminary data.</text>
</comment>
<feature type="domain" description="AB hydrolase-1" evidence="1">
    <location>
        <begin position="16"/>
        <end position="127"/>
    </location>
</feature>
<accession>A0ABT9HDH9</accession>
<name>A0ABT9HDH9_9GAMM</name>
<keyword evidence="3" id="KW-1185">Reference proteome</keyword>
<organism evidence="2 3">
    <name type="scientific">Psychrobacter faecalis</name>
    <dbReference type="NCBI Taxonomy" id="180588"/>
    <lineage>
        <taxon>Bacteria</taxon>
        <taxon>Pseudomonadati</taxon>
        <taxon>Pseudomonadota</taxon>
        <taxon>Gammaproteobacteria</taxon>
        <taxon>Moraxellales</taxon>
        <taxon>Moraxellaceae</taxon>
        <taxon>Psychrobacter</taxon>
    </lineage>
</organism>
<dbReference type="InterPro" id="IPR000073">
    <property type="entry name" value="AB_hydrolase_1"/>
</dbReference>
<evidence type="ECO:0000259" key="1">
    <source>
        <dbReference type="Pfam" id="PF00561"/>
    </source>
</evidence>
<evidence type="ECO:0000313" key="2">
    <source>
        <dbReference type="EMBL" id="MDP4543811.1"/>
    </source>
</evidence>
<reference evidence="2 3" key="1">
    <citation type="submission" date="2023-08" db="EMBL/GenBank/DDBJ databases">
        <authorList>
            <person name="Kumar R."/>
        </authorList>
    </citation>
    <scope>NUCLEOTIDE SEQUENCE [LARGE SCALE GENOMIC DNA]</scope>
    <source>
        <strain evidence="2 3">LUR13</strain>
    </source>
</reference>
<dbReference type="InterPro" id="IPR029058">
    <property type="entry name" value="AB_hydrolase_fold"/>
</dbReference>
<dbReference type="SUPFAM" id="SSF53474">
    <property type="entry name" value="alpha/beta-Hydrolases"/>
    <property type="match status" value="1"/>
</dbReference>
<proteinExistence type="predicted"/>
<evidence type="ECO:0000313" key="3">
    <source>
        <dbReference type="Proteomes" id="UP001228171"/>
    </source>
</evidence>
<gene>
    <name evidence="2" type="ORF">Q8P09_01780</name>
</gene>
<keyword evidence="2" id="KW-0378">Hydrolase</keyword>
<dbReference type="RefSeq" id="WP_225211726.1">
    <property type="nucleotide sequence ID" value="NZ_JAVAJI010000001.1"/>
</dbReference>
<dbReference type="GO" id="GO:0016787">
    <property type="term" value="F:hydrolase activity"/>
    <property type="evidence" value="ECO:0007669"/>
    <property type="project" value="UniProtKB-KW"/>
</dbReference>
<dbReference type="EMBL" id="JAVAJI010000001">
    <property type="protein sequence ID" value="MDP4543811.1"/>
    <property type="molecule type" value="Genomic_DNA"/>
</dbReference>